<evidence type="ECO:0000256" key="9">
    <source>
        <dbReference type="ARBA" id="ARBA00023136"/>
    </source>
</evidence>
<comment type="similarity">
    <text evidence="2 11">Belongs to the sodium:solute symporter (SSF) (TC 2.A.21) family.</text>
</comment>
<dbReference type="InterPro" id="IPR051163">
    <property type="entry name" value="Sodium:Solute_Symporter_SSF"/>
</dbReference>
<name>A0ABS8XB79_9BURK</name>
<feature type="transmembrane region" description="Helical" evidence="12">
    <location>
        <begin position="291"/>
        <end position="316"/>
    </location>
</feature>
<protein>
    <submittedName>
        <fullName evidence="13">Sodium:solute symporter</fullName>
    </submittedName>
</protein>
<keyword evidence="10" id="KW-0739">Sodium transport</keyword>
<evidence type="ECO:0000256" key="8">
    <source>
        <dbReference type="ARBA" id="ARBA00023065"/>
    </source>
</evidence>
<keyword evidence="14" id="KW-1185">Reference proteome</keyword>
<dbReference type="CDD" id="cd10326">
    <property type="entry name" value="SLC5sbd_NIS-like"/>
    <property type="match status" value="1"/>
</dbReference>
<feature type="transmembrane region" description="Helical" evidence="12">
    <location>
        <begin position="336"/>
        <end position="354"/>
    </location>
</feature>
<proteinExistence type="inferred from homology"/>
<dbReference type="PANTHER" id="PTHR42985">
    <property type="entry name" value="SODIUM-COUPLED MONOCARBOXYLATE TRANSPORTER"/>
    <property type="match status" value="1"/>
</dbReference>
<feature type="transmembrane region" description="Helical" evidence="12">
    <location>
        <begin position="92"/>
        <end position="116"/>
    </location>
</feature>
<feature type="transmembrane region" description="Helical" evidence="12">
    <location>
        <begin position="171"/>
        <end position="190"/>
    </location>
</feature>
<evidence type="ECO:0000313" key="13">
    <source>
        <dbReference type="EMBL" id="MCE4536960.1"/>
    </source>
</evidence>
<dbReference type="PROSITE" id="PS50283">
    <property type="entry name" value="NA_SOLUT_SYMP_3"/>
    <property type="match status" value="1"/>
</dbReference>
<keyword evidence="8" id="KW-0406">Ion transport</keyword>
<feature type="transmembrane region" description="Helical" evidence="12">
    <location>
        <begin position="63"/>
        <end position="86"/>
    </location>
</feature>
<keyword evidence="3" id="KW-0813">Transport</keyword>
<comment type="subcellular location">
    <subcellularLocation>
        <location evidence="1">Cell membrane</location>
        <topology evidence="1">Multi-pass membrane protein</topology>
    </subcellularLocation>
</comment>
<keyword evidence="6 12" id="KW-1133">Transmembrane helix</keyword>
<dbReference type="EMBL" id="JAJTWT010000002">
    <property type="protein sequence ID" value="MCE4536960.1"/>
    <property type="molecule type" value="Genomic_DNA"/>
</dbReference>
<evidence type="ECO:0000256" key="12">
    <source>
        <dbReference type="SAM" id="Phobius"/>
    </source>
</evidence>
<organism evidence="13 14">
    <name type="scientific">Pelomonas caseinilytica</name>
    <dbReference type="NCBI Taxonomy" id="2906763"/>
    <lineage>
        <taxon>Bacteria</taxon>
        <taxon>Pseudomonadati</taxon>
        <taxon>Pseudomonadota</taxon>
        <taxon>Betaproteobacteria</taxon>
        <taxon>Burkholderiales</taxon>
        <taxon>Sphaerotilaceae</taxon>
        <taxon>Roseateles</taxon>
    </lineage>
</organism>
<evidence type="ECO:0000256" key="2">
    <source>
        <dbReference type="ARBA" id="ARBA00006434"/>
    </source>
</evidence>
<keyword evidence="4" id="KW-1003">Cell membrane</keyword>
<feature type="transmembrane region" description="Helical" evidence="12">
    <location>
        <begin position="452"/>
        <end position="471"/>
    </location>
</feature>
<keyword evidence="5 12" id="KW-0812">Transmembrane</keyword>
<dbReference type="InterPro" id="IPR001734">
    <property type="entry name" value="Na/solute_symporter"/>
</dbReference>
<dbReference type="Gene3D" id="1.20.1730.10">
    <property type="entry name" value="Sodium/glucose cotransporter"/>
    <property type="match status" value="1"/>
</dbReference>
<feature type="transmembrane region" description="Helical" evidence="12">
    <location>
        <begin position="202"/>
        <end position="223"/>
    </location>
</feature>
<feature type="transmembrane region" description="Helical" evidence="12">
    <location>
        <begin position="252"/>
        <end position="270"/>
    </location>
</feature>
<keyword evidence="9 12" id="KW-0472">Membrane</keyword>
<evidence type="ECO:0000313" key="14">
    <source>
        <dbReference type="Proteomes" id="UP001201463"/>
    </source>
</evidence>
<evidence type="ECO:0000256" key="7">
    <source>
        <dbReference type="ARBA" id="ARBA00023053"/>
    </source>
</evidence>
<evidence type="ECO:0000256" key="10">
    <source>
        <dbReference type="ARBA" id="ARBA00023201"/>
    </source>
</evidence>
<feature type="transmembrane region" description="Helical" evidence="12">
    <location>
        <begin position="395"/>
        <end position="411"/>
    </location>
</feature>
<accession>A0ABS8XB79</accession>
<feature type="transmembrane region" description="Helical" evidence="12">
    <location>
        <begin position="477"/>
        <end position="496"/>
    </location>
</feature>
<feature type="transmembrane region" description="Helical" evidence="12">
    <location>
        <begin position="137"/>
        <end position="159"/>
    </location>
</feature>
<gene>
    <name evidence="13" type="ORF">LXT12_06820</name>
</gene>
<evidence type="ECO:0000256" key="5">
    <source>
        <dbReference type="ARBA" id="ARBA00022692"/>
    </source>
</evidence>
<dbReference type="Proteomes" id="UP001201463">
    <property type="component" value="Unassembled WGS sequence"/>
</dbReference>
<evidence type="ECO:0000256" key="11">
    <source>
        <dbReference type="RuleBase" id="RU362091"/>
    </source>
</evidence>
<dbReference type="RefSeq" id="WP_233390671.1">
    <property type="nucleotide sequence ID" value="NZ_JAJTWT010000002.1"/>
</dbReference>
<evidence type="ECO:0000256" key="3">
    <source>
        <dbReference type="ARBA" id="ARBA00022448"/>
    </source>
</evidence>
<feature type="transmembrane region" description="Helical" evidence="12">
    <location>
        <begin position="423"/>
        <end position="440"/>
    </location>
</feature>
<dbReference type="InterPro" id="IPR038377">
    <property type="entry name" value="Na/Glc_symporter_sf"/>
</dbReference>
<reference evidence="13 14" key="1">
    <citation type="submission" date="2021-12" db="EMBL/GenBank/DDBJ databases">
        <title>Genome seq of p7.</title>
        <authorList>
            <person name="Seo T."/>
        </authorList>
    </citation>
    <scope>NUCLEOTIDE SEQUENCE [LARGE SCALE GENOMIC DNA]</scope>
    <source>
        <strain evidence="13 14">P7</strain>
    </source>
</reference>
<sequence length="506" mass="53914">MSLPLPDTGAQPAGTLPDAALSAPLLLGVVLGYFALLLGVAWWTGRRSDNASFFVGNKSSHWLLVAFGMIGTSLSGVTFISVPGMVAGGQFAYLQVIAGQLAGYALVAFVLMPLYYRSEVSSIYTLLGLRLGGSAQRTGAGFFILSRTLGATARLYLVVRVLQDMVLERMGLPFWLSAAVVLLMILLYTMEGGVKTIVWTDTLQTAGMLGGLALCVGLLLHQLGLGLAEGWRALDAAGLTRVVVHDTASAGFWGKQLLAGAAIAVAMTGLDQEMMQKNISVRRLADAQKNMMLMAAITAVVVALFLFLGGLLTLFARQHGVAASGDRLFPTIVLQYLPAWVQLVFLLALISALFPSADGAITALTSSTCLDLLGLMRRSDLDEAAKARIRRRVHLGYAGVFLLLTLAFRWLDDPSMVTLILKLAGYTYGPLLGLFAFAIVGGRELRRHAAPVVALAAPALCWLIDLSQASLFGAYRFGLELLLLNAAFTFAGLWAASRRKGPDAMA</sequence>
<dbReference type="Pfam" id="PF00474">
    <property type="entry name" value="SSF"/>
    <property type="match status" value="1"/>
</dbReference>
<keyword evidence="7" id="KW-0915">Sodium</keyword>
<evidence type="ECO:0000256" key="6">
    <source>
        <dbReference type="ARBA" id="ARBA00022989"/>
    </source>
</evidence>
<feature type="transmembrane region" description="Helical" evidence="12">
    <location>
        <begin position="20"/>
        <end position="43"/>
    </location>
</feature>
<dbReference type="PANTHER" id="PTHR42985:SF47">
    <property type="entry name" value="INTEGRAL MEMBRANE TRANSPORT PROTEIN"/>
    <property type="match status" value="1"/>
</dbReference>
<evidence type="ECO:0000256" key="4">
    <source>
        <dbReference type="ARBA" id="ARBA00022475"/>
    </source>
</evidence>
<comment type="caution">
    <text evidence="13">The sequence shown here is derived from an EMBL/GenBank/DDBJ whole genome shotgun (WGS) entry which is preliminary data.</text>
</comment>
<evidence type="ECO:0000256" key="1">
    <source>
        <dbReference type="ARBA" id="ARBA00004651"/>
    </source>
</evidence>